<organism evidence="3 4">
    <name type="scientific">Schizophyllum amplum</name>
    <dbReference type="NCBI Taxonomy" id="97359"/>
    <lineage>
        <taxon>Eukaryota</taxon>
        <taxon>Fungi</taxon>
        <taxon>Dikarya</taxon>
        <taxon>Basidiomycota</taxon>
        <taxon>Agaricomycotina</taxon>
        <taxon>Agaricomycetes</taxon>
        <taxon>Agaricomycetidae</taxon>
        <taxon>Agaricales</taxon>
        <taxon>Schizophyllaceae</taxon>
        <taxon>Schizophyllum</taxon>
    </lineage>
</organism>
<reference evidence="3 4" key="1">
    <citation type="journal article" date="2019" name="New Phytol.">
        <title>Comparative genomics reveals unique wood-decay strategies and fruiting body development in the Schizophyllaceae.</title>
        <authorList>
            <person name="Almasi E."/>
            <person name="Sahu N."/>
            <person name="Krizsan K."/>
            <person name="Balint B."/>
            <person name="Kovacs G.M."/>
            <person name="Kiss B."/>
            <person name="Cseklye J."/>
            <person name="Drula E."/>
            <person name="Henrissat B."/>
            <person name="Nagy I."/>
            <person name="Chovatia M."/>
            <person name="Adam C."/>
            <person name="LaButti K."/>
            <person name="Lipzen A."/>
            <person name="Riley R."/>
            <person name="Grigoriev I.V."/>
            <person name="Nagy L.G."/>
        </authorList>
    </citation>
    <scope>NUCLEOTIDE SEQUENCE [LARGE SCALE GENOMIC DNA]</scope>
    <source>
        <strain evidence="3 4">NL-1724</strain>
    </source>
</reference>
<dbReference type="EMBL" id="VDMD01000004">
    <property type="protein sequence ID" value="TRM66081.1"/>
    <property type="molecule type" value="Genomic_DNA"/>
</dbReference>
<evidence type="ECO:0000313" key="3">
    <source>
        <dbReference type="EMBL" id="TRM66081.1"/>
    </source>
</evidence>
<dbReference type="AlphaFoldDB" id="A0A550CMQ9"/>
<gene>
    <name evidence="3" type="ORF">BD626DRAFT_486681</name>
</gene>
<dbReference type="OrthoDB" id="3174721at2759"/>
<dbReference type="InterPro" id="IPR046528">
    <property type="entry name" value="DUF6593"/>
</dbReference>
<accession>A0A550CMQ9</accession>
<feature type="region of interest" description="Disordered" evidence="1">
    <location>
        <begin position="1"/>
        <end position="102"/>
    </location>
</feature>
<proteinExistence type="predicted"/>
<keyword evidence="4" id="KW-1185">Reference proteome</keyword>
<feature type="compositionally biased region" description="Polar residues" evidence="1">
    <location>
        <begin position="79"/>
        <end position="91"/>
    </location>
</feature>
<feature type="compositionally biased region" description="Basic and acidic residues" evidence="1">
    <location>
        <begin position="1"/>
        <end position="19"/>
    </location>
</feature>
<feature type="domain" description="DUF6593" evidence="2">
    <location>
        <begin position="152"/>
        <end position="306"/>
    </location>
</feature>
<comment type="caution">
    <text evidence="3">The sequence shown here is derived from an EMBL/GenBank/DDBJ whole genome shotgun (WGS) entry which is preliminary data.</text>
</comment>
<evidence type="ECO:0000313" key="4">
    <source>
        <dbReference type="Proteomes" id="UP000320762"/>
    </source>
</evidence>
<sequence length="315" mass="34309">MTSDRRHDVDSDVANERPAVDASESSTEPESLRKRTRRLFSSIGSRRASTSLARSVPEASASNDDTSVPESSASSSSSIPTAQVSGSQDASATPPEGTPDVVPLDLSIAATTNVAMPHEDPPARPAAPTPVTYVFSPLGGNAMTLLPPVDSADTRPLYHISVAMNVFVPTSYITTVRRGGSEDGPIVGDFEMGISNKASTVFIRDKECTVHEALQPKTFKSDVLTWTLTNKELLWDITGDTKLYTCFSVEKGVTGRVALARFLPNRSLRLPDARHRTQMLEVTPAGQEFMDDIVLSVLIIERRRRRPVRHIDMFN</sequence>
<dbReference type="Proteomes" id="UP000320762">
    <property type="component" value="Unassembled WGS sequence"/>
</dbReference>
<dbReference type="Pfam" id="PF20236">
    <property type="entry name" value="DUF6593"/>
    <property type="match status" value="1"/>
</dbReference>
<name>A0A550CMQ9_9AGAR</name>
<protein>
    <recommendedName>
        <fullName evidence="2">DUF6593 domain-containing protein</fullName>
    </recommendedName>
</protein>
<evidence type="ECO:0000256" key="1">
    <source>
        <dbReference type="SAM" id="MobiDB-lite"/>
    </source>
</evidence>
<evidence type="ECO:0000259" key="2">
    <source>
        <dbReference type="Pfam" id="PF20236"/>
    </source>
</evidence>
<dbReference type="STRING" id="97359.A0A550CMQ9"/>
<feature type="compositionally biased region" description="Polar residues" evidence="1">
    <location>
        <begin position="60"/>
        <end position="70"/>
    </location>
</feature>
<feature type="compositionally biased region" description="Polar residues" evidence="1">
    <location>
        <begin position="42"/>
        <end position="53"/>
    </location>
</feature>